<dbReference type="AlphaFoldDB" id="A0A812J7D4"/>
<proteinExistence type="predicted"/>
<evidence type="ECO:0008006" key="4">
    <source>
        <dbReference type="Google" id="ProtNLM"/>
    </source>
</evidence>
<accession>A0A812J7D4</accession>
<dbReference type="SUPFAM" id="SSF50156">
    <property type="entry name" value="PDZ domain-like"/>
    <property type="match status" value="1"/>
</dbReference>
<dbReference type="EMBL" id="CAJNDS010000346">
    <property type="protein sequence ID" value="CAE7195374.1"/>
    <property type="molecule type" value="Genomic_DNA"/>
</dbReference>
<sequence length="552" mass="59054">MSLTLSPRQAVNSTDTDLGVEFGTQKPTGFVRQALPLKHSENEYGVNSFVFTPPQDCRLDEKSPLAGPCDRRQADAASGQQVTHAAMVSQLADPPVPTWAQAAQAAPSASSSSVSGRSHVPEVPLWSTGVSNGTTLAPLPAPQPAGATSLNKRRIFLRYVQGDAPQIDLANLNGGQGSPVIIQAVTPGGRAEQNGVKPGAVIRSVNASTTFRSFPAWQVRAMLHAPVTVEVEQDMVLSPASPRCKEIRLTRKSELKLGIAPRNGAWSQKDNVLLAEEVVFKPRTAPLWISSYHRDLVGSVPEGRIVVDTIDLPRATSPVIYELRRPEAHRLVDNAVRTAWATVSKEADHVARVPRGSRSRSHSPFCGLEECLPQWAGGPMTQSPSFDGTWRWPDPGLRPVSPRQRSATSRGGAGNAGPGIPRSPRQWQASGQPPSWAALHGSGQDSPPQLPPLPAASRGMWQDGVSSPLKWVSPALAPLFGFASASPQSSRGLRSPSASPRGRSSSPKPQKARGDTREVFDDEHLAAKPVYGTYGADDPADEWGGQLLQHQL</sequence>
<dbReference type="Gene3D" id="2.30.42.10">
    <property type="match status" value="1"/>
</dbReference>
<evidence type="ECO:0000313" key="2">
    <source>
        <dbReference type="EMBL" id="CAE7195374.1"/>
    </source>
</evidence>
<dbReference type="InterPro" id="IPR036034">
    <property type="entry name" value="PDZ_sf"/>
</dbReference>
<dbReference type="OrthoDB" id="413085at2759"/>
<protein>
    <recommendedName>
        <fullName evidence="4">PDZ domain-containing protein</fullName>
    </recommendedName>
</protein>
<name>A0A812J7D4_9DINO</name>
<comment type="caution">
    <text evidence="2">The sequence shown here is derived from an EMBL/GenBank/DDBJ whole genome shotgun (WGS) entry which is preliminary data.</text>
</comment>
<evidence type="ECO:0000256" key="1">
    <source>
        <dbReference type="SAM" id="MobiDB-lite"/>
    </source>
</evidence>
<feature type="compositionally biased region" description="Basic and acidic residues" evidence="1">
    <location>
        <begin position="512"/>
        <end position="526"/>
    </location>
</feature>
<evidence type="ECO:0000313" key="3">
    <source>
        <dbReference type="Proteomes" id="UP000604046"/>
    </source>
</evidence>
<feature type="compositionally biased region" description="Low complexity" evidence="1">
    <location>
        <begin position="489"/>
        <end position="509"/>
    </location>
</feature>
<gene>
    <name evidence="2" type="ORF">SNAT2548_LOCUS5392</name>
</gene>
<dbReference type="Proteomes" id="UP000604046">
    <property type="component" value="Unassembled WGS sequence"/>
</dbReference>
<feature type="region of interest" description="Disordered" evidence="1">
    <location>
        <begin position="377"/>
        <end position="462"/>
    </location>
</feature>
<keyword evidence="3" id="KW-1185">Reference proteome</keyword>
<reference evidence="2" key="1">
    <citation type="submission" date="2021-02" db="EMBL/GenBank/DDBJ databases">
        <authorList>
            <person name="Dougan E. K."/>
            <person name="Rhodes N."/>
            <person name="Thang M."/>
            <person name="Chan C."/>
        </authorList>
    </citation>
    <scope>NUCLEOTIDE SEQUENCE</scope>
</reference>
<organism evidence="2 3">
    <name type="scientific">Symbiodinium natans</name>
    <dbReference type="NCBI Taxonomy" id="878477"/>
    <lineage>
        <taxon>Eukaryota</taxon>
        <taxon>Sar</taxon>
        <taxon>Alveolata</taxon>
        <taxon>Dinophyceae</taxon>
        <taxon>Suessiales</taxon>
        <taxon>Symbiodiniaceae</taxon>
        <taxon>Symbiodinium</taxon>
    </lineage>
</organism>
<feature type="region of interest" description="Disordered" evidence="1">
    <location>
        <begin position="482"/>
        <end position="552"/>
    </location>
</feature>